<sequence length="504" mass="55858">MIAPPVEVILSWPPPNYDNPETRGPANQIVALALLGIATVILAIRIYARRYISNGFGWDDILIILASIPATAFVVLGVIASQKFGWGRHIWDMPAWMRTASLQVGLTCQILFDLATSLTKLSMLALMYRIACAASNKLRILVMTLQIIISVNCLVFVLVSMLQCRPLQLYWTLSLKPQNCIDEGTHLVAASIINTSTDFLVVLLPLVIVRIVYAGKLTTRQTIIVNLLFGAGFLATAAGATRTYFTWLVTTQPDVSWHAWLNWLVSCIELFLGIICTSIPATKPFFNKYVPKLLGTARRSRFSERGGATLTEPITKASAFNSRASSESVVGELAAFPAERKSPATRRFSEATLNKPLPVVAKNQSVYTINIQLDESSLGPADRTRAPGSRIMEQTDMAWRQPPSNFSRPRVYHARCSSDPSSQHRLSLYGPRAIRSESRNTTTTAGESSRYSHILDDVESAYRYNIQEQEEGRAYSPYVRHSYSAVPEPLKKHGKSVSVSTFRG</sequence>
<comment type="similarity">
    <text evidence="5">Belongs to the SAT4 family.</text>
</comment>
<evidence type="ECO:0000256" key="7">
    <source>
        <dbReference type="SAM" id="Phobius"/>
    </source>
</evidence>
<keyword evidence="10" id="KW-1185">Reference proteome</keyword>
<feature type="transmembrane region" description="Helical" evidence="7">
    <location>
        <begin position="60"/>
        <end position="80"/>
    </location>
</feature>
<keyword evidence="3 7" id="KW-1133">Transmembrane helix</keyword>
<feature type="transmembrane region" description="Helical" evidence="7">
    <location>
        <begin position="100"/>
        <end position="128"/>
    </location>
</feature>
<gene>
    <name evidence="9" type="ORF">LX32DRAFT_344906</name>
</gene>
<proteinExistence type="inferred from homology"/>
<feature type="compositionally biased region" description="Polar residues" evidence="6">
    <location>
        <begin position="439"/>
        <end position="450"/>
    </location>
</feature>
<evidence type="ECO:0000256" key="3">
    <source>
        <dbReference type="ARBA" id="ARBA00022989"/>
    </source>
</evidence>
<keyword evidence="2 7" id="KW-0812">Transmembrane</keyword>
<comment type="caution">
    <text evidence="9">The sequence shown here is derived from an EMBL/GenBank/DDBJ whole genome shotgun (WGS) entry which is preliminary data.</text>
</comment>
<feature type="transmembrane region" description="Helical" evidence="7">
    <location>
        <begin position="192"/>
        <end position="213"/>
    </location>
</feature>
<evidence type="ECO:0000256" key="4">
    <source>
        <dbReference type="ARBA" id="ARBA00023136"/>
    </source>
</evidence>
<feature type="transmembrane region" description="Helical" evidence="7">
    <location>
        <begin position="257"/>
        <end position="279"/>
    </location>
</feature>
<feature type="transmembrane region" description="Helical" evidence="7">
    <location>
        <begin position="225"/>
        <end position="245"/>
    </location>
</feature>
<dbReference type="InterPro" id="IPR052337">
    <property type="entry name" value="SAT4-like"/>
</dbReference>
<evidence type="ECO:0000313" key="10">
    <source>
        <dbReference type="Proteomes" id="UP001232148"/>
    </source>
</evidence>
<evidence type="ECO:0000256" key="6">
    <source>
        <dbReference type="SAM" id="MobiDB-lite"/>
    </source>
</evidence>
<feature type="transmembrane region" description="Helical" evidence="7">
    <location>
        <begin position="29"/>
        <end position="48"/>
    </location>
</feature>
<accession>A0AAD9M0W2</accession>
<dbReference type="AlphaFoldDB" id="A0AAD9M0W2"/>
<evidence type="ECO:0000313" key="9">
    <source>
        <dbReference type="EMBL" id="KAK2029861.1"/>
    </source>
</evidence>
<dbReference type="PANTHER" id="PTHR33048">
    <property type="entry name" value="PTH11-LIKE INTEGRAL MEMBRANE PROTEIN (AFU_ORTHOLOGUE AFUA_5G11245)"/>
    <property type="match status" value="1"/>
</dbReference>
<reference evidence="9" key="1">
    <citation type="submission" date="2021-06" db="EMBL/GenBank/DDBJ databases">
        <title>Comparative genomics, transcriptomics and evolutionary studies reveal genomic signatures of adaptation to plant cell wall in hemibiotrophic fungi.</title>
        <authorList>
            <consortium name="DOE Joint Genome Institute"/>
            <person name="Baroncelli R."/>
            <person name="Diaz J.F."/>
            <person name="Benocci T."/>
            <person name="Peng M."/>
            <person name="Battaglia E."/>
            <person name="Haridas S."/>
            <person name="Andreopoulos W."/>
            <person name="Labutti K."/>
            <person name="Pangilinan J."/>
            <person name="Floch G.L."/>
            <person name="Makela M.R."/>
            <person name="Henrissat B."/>
            <person name="Grigoriev I.V."/>
            <person name="Crouch J.A."/>
            <person name="De Vries R.P."/>
            <person name="Sukno S.A."/>
            <person name="Thon M.R."/>
        </authorList>
    </citation>
    <scope>NUCLEOTIDE SEQUENCE</scope>
    <source>
        <strain evidence="9">MAFF235873</strain>
    </source>
</reference>
<dbReference type="Proteomes" id="UP001232148">
    <property type="component" value="Unassembled WGS sequence"/>
</dbReference>
<evidence type="ECO:0000256" key="1">
    <source>
        <dbReference type="ARBA" id="ARBA00004141"/>
    </source>
</evidence>
<feature type="region of interest" description="Disordered" evidence="6">
    <location>
        <begin position="414"/>
        <end position="450"/>
    </location>
</feature>
<evidence type="ECO:0000256" key="2">
    <source>
        <dbReference type="ARBA" id="ARBA00022692"/>
    </source>
</evidence>
<comment type="subcellular location">
    <subcellularLocation>
        <location evidence="1">Membrane</location>
        <topology evidence="1">Multi-pass membrane protein</topology>
    </subcellularLocation>
</comment>
<evidence type="ECO:0000256" key="5">
    <source>
        <dbReference type="ARBA" id="ARBA00038359"/>
    </source>
</evidence>
<dbReference type="GO" id="GO:0016020">
    <property type="term" value="C:membrane"/>
    <property type="evidence" value="ECO:0007669"/>
    <property type="project" value="UniProtKB-SubCell"/>
</dbReference>
<feature type="domain" description="Rhodopsin" evidence="8">
    <location>
        <begin position="44"/>
        <end position="287"/>
    </location>
</feature>
<protein>
    <submittedName>
        <fullName evidence="9">Integral membrane protein</fullName>
    </submittedName>
</protein>
<evidence type="ECO:0000259" key="8">
    <source>
        <dbReference type="Pfam" id="PF20684"/>
    </source>
</evidence>
<dbReference type="InterPro" id="IPR049326">
    <property type="entry name" value="Rhodopsin_dom_fungi"/>
</dbReference>
<dbReference type="EMBL" id="MU842858">
    <property type="protein sequence ID" value="KAK2029861.1"/>
    <property type="molecule type" value="Genomic_DNA"/>
</dbReference>
<feature type="transmembrane region" description="Helical" evidence="7">
    <location>
        <begin position="140"/>
        <end position="162"/>
    </location>
</feature>
<keyword evidence="4 7" id="KW-0472">Membrane</keyword>
<name>A0AAD9M0W2_9PEZI</name>
<organism evidence="9 10">
    <name type="scientific">Colletotrichum zoysiae</name>
    <dbReference type="NCBI Taxonomy" id="1216348"/>
    <lineage>
        <taxon>Eukaryota</taxon>
        <taxon>Fungi</taxon>
        <taxon>Dikarya</taxon>
        <taxon>Ascomycota</taxon>
        <taxon>Pezizomycotina</taxon>
        <taxon>Sordariomycetes</taxon>
        <taxon>Hypocreomycetidae</taxon>
        <taxon>Glomerellales</taxon>
        <taxon>Glomerellaceae</taxon>
        <taxon>Colletotrichum</taxon>
        <taxon>Colletotrichum graminicola species complex</taxon>
    </lineage>
</organism>
<dbReference type="Pfam" id="PF20684">
    <property type="entry name" value="Fung_rhodopsin"/>
    <property type="match status" value="1"/>
</dbReference>
<dbReference type="PANTHER" id="PTHR33048:SF129">
    <property type="entry name" value="INTEGRAL MEMBRANE PROTEIN-RELATED"/>
    <property type="match status" value="1"/>
</dbReference>